<dbReference type="PANTHER" id="PTHR21666:SF289">
    <property type="entry name" value="L-ALA--D-GLU ENDOPEPTIDASE"/>
    <property type="match status" value="1"/>
</dbReference>
<dbReference type="RefSeq" id="WP_244729051.1">
    <property type="nucleotide sequence ID" value="NZ_CP095045.1"/>
</dbReference>
<dbReference type="PANTHER" id="PTHR21666">
    <property type="entry name" value="PEPTIDASE-RELATED"/>
    <property type="match status" value="1"/>
</dbReference>
<evidence type="ECO:0000256" key="2">
    <source>
        <dbReference type="SAM" id="MobiDB-lite"/>
    </source>
</evidence>
<evidence type="ECO:0000256" key="1">
    <source>
        <dbReference type="ARBA" id="ARBA00022729"/>
    </source>
</evidence>
<dbReference type="Proteomes" id="UP000831786">
    <property type="component" value="Chromosome"/>
</dbReference>
<dbReference type="CDD" id="cd12797">
    <property type="entry name" value="M23_peptidase"/>
    <property type="match status" value="1"/>
</dbReference>
<proteinExistence type="predicted"/>
<dbReference type="InterPro" id="IPR050570">
    <property type="entry name" value="Cell_wall_metabolism_enzyme"/>
</dbReference>
<dbReference type="Gene3D" id="2.70.70.10">
    <property type="entry name" value="Glucose Permease (Domain IIA)"/>
    <property type="match status" value="1"/>
</dbReference>
<dbReference type="Pfam" id="PF01551">
    <property type="entry name" value="Peptidase_M23"/>
    <property type="match status" value="1"/>
</dbReference>
<feature type="compositionally biased region" description="Pro residues" evidence="2">
    <location>
        <begin position="148"/>
        <end position="158"/>
    </location>
</feature>
<reference evidence="4 5" key="1">
    <citation type="submission" date="2022-04" db="EMBL/GenBank/DDBJ databases">
        <title>Leucobacter sp. isolated from rhizosphere of garlic.</title>
        <authorList>
            <person name="Won M."/>
            <person name="Lee C.-M."/>
            <person name="Woen H.-Y."/>
            <person name="Kwon S.-W."/>
        </authorList>
    </citation>
    <scope>NUCLEOTIDE SEQUENCE [LARGE SCALE GENOMIC DNA]</scope>
    <source>
        <strain evidence="4 5">H21R-40</strain>
    </source>
</reference>
<evidence type="ECO:0000313" key="5">
    <source>
        <dbReference type="Proteomes" id="UP000831786"/>
    </source>
</evidence>
<feature type="region of interest" description="Disordered" evidence="2">
    <location>
        <begin position="139"/>
        <end position="175"/>
    </location>
</feature>
<feature type="domain" description="M23ase beta-sheet core" evidence="3">
    <location>
        <begin position="35"/>
        <end position="136"/>
    </location>
</feature>
<dbReference type="EMBL" id="CP095045">
    <property type="protein sequence ID" value="UOQ58087.1"/>
    <property type="molecule type" value="Genomic_DNA"/>
</dbReference>
<dbReference type="InterPro" id="IPR016047">
    <property type="entry name" value="M23ase_b-sheet_dom"/>
</dbReference>
<organism evidence="4 5">
    <name type="scientific">Leucobacter allii</name>
    <dbReference type="NCBI Taxonomy" id="2932247"/>
    <lineage>
        <taxon>Bacteria</taxon>
        <taxon>Bacillati</taxon>
        <taxon>Actinomycetota</taxon>
        <taxon>Actinomycetes</taxon>
        <taxon>Micrococcales</taxon>
        <taxon>Microbacteriaceae</taxon>
        <taxon>Leucobacter</taxon>
    </lineage>
</organism>
<dbReference type="SUPFAM" id="SSF51261">
    <property type="entry name" value="Duplicated hybrid motif"/>
    <property type="match status" value="1"/>
</dbReference>
<sequence>MVYLQMPVEGVLTDAFGWRDPVYNAAGQLVVGEQLHSGRDIAAPEGTPIYAAAPGTVSRIWWDAFASGAGAGGWMIELDHGSGISTRYAHKQARSWRSLGEYVTTESVVGHVGSTGAATGAHLHFEVLIGGQFVDPDLHLHPRATADAPPPPPPPPPWEDTMQHFAGQSKRTAPQKIRENTLTRVQINDAGDVTLAWPPGDVVSITADVRLAGEPESRVEVTLVRETVVADKVTRTQRIGQSRGIVDSAGLAGLQVSGACPLEAGQRLRVLVQTQAGAGVSTIERVEYRGYARPA</sequence>
<protein>
    <submittedName>
        <fullName evidence="4">M23 family metallopeptidase</fullName>
    </submittedName>
</protein>
<keyword evidence="1" id="KW-0732">Signal</keyword>
<evidence type="ECO:0000259" key="3">
    <source>
        <dbReference type="Pfam" id="PF01551"/>
    </source>
</evidence>
<name>A0ABY4FP93_9MICO</name>
<gene>
    <name evidence="4" type="ORF">MUN78_04375</name>
</gene>
<accession>A0ABY4FP93</accession>
<keyword evidence="5" id="KW-1185">Reference proteome</keyword>
<dbReference type="InterPro" id="IPR011055">
    <property type="entry name" value="Dup_hybrid_motif"/>
</dbReference>
<evidence type="ECO:0000313" key="4">
    <source>
        <dbReference type="EMBL" id="UOQ58087.1"/>
    </source>
</evidence>